<comment type="caution">
    <text evidence="2">The sequence shown here is derived from an EMBL/GenBank/DDBJ whole genome shotgun (WGS) entry which is preliminary data.</text>
</comment>
<gene>
    <name evidence="2" type="ORF">T310_7693</name>
</gene>
<dbReference type="Proteomes" id="UP000053958">
    <property type="component" value="Unassembled WGS sequence"/>
</dbReference>
<feature type="compositionally biased region" description="Basic and acidic residues" evidence="1">
    <location>
        <begin position="78"/>
        <end position="94"/>
    </location>
</feature>
<reference evidence="2 3" key="1">
    <citation type="submission" date="2015-04" db="EMBL/GenBank/DDBJ databases">
        <authorList>
            <person name="Heijne W.H."/>
            <person name="Fedorova N.D."/>
            <person name="Nierman W.C."/>
            <person name="Vollebregt A.W."/>
            <person name="Zhao Z."/>
            <person name="Wu L."/>
            <person name="Kumar M."/>
            <person name="Stam H."/>
            <person name="van den Berg M.A."/>
            <person name="Pel H.J."/>
        </authorList>
    </citation>
    <scope>NUCLEOTIDE SEQUENCE [LARGE SCALE GENOMIC DNA]</scope>
    <source>
        <strain evidence="2 3">CBS 393.64</strain>
    </source>
</reference>
<evidence type="ECO:0000313" key="3">
    <source>
        <dbReference type="Proteomes" id="UP000053958"/>
    </source>
</evidence>
<protein>
    <submittedName>
        <fullName evidence="2">Uncharacterized protein</fullName>
    </submittedName>
</protein>
<name>A0A0F4YJS7_RASE3</name>
<evidence type="ECO:0000256" key="1">
    <source>
        <dbReference type="SAM" id="MobiDB-lite"/>
    </source>
</evidence>
<proteinExistence type="predicted"/>
<feature type="compositionally biased region" description="Basic and acidic residues" evidence="1">
    <location>
        <begin position="49"/>
        <end position="67"/>
    </location>
</feature>
<dbReference type="RefSeq" id="XP_013324977.1">
    <property type="nucleotide sequence ID" value="XM_013469523.1"/>
</dbReference>
<organism evidence="2 3">
    <name type="scientific">Rasamsonia emersonii (strain ATCC 16479 / CBS 393.64 / IMI 116815)</name>
    <dbReference type="NCBI Taxonomy" id="1408163"/>
    <lineage>
        <taxon>Eukaryota</taxon>
        <taxon>Fungi</taxon>
        <taxon>Dikarya</taxon>
        <taxon>Ascomycota</taxon>
        <taxon>Pezizomycotina</taxon>
        <taxon>Eurotiomycetes</taxon>
        <taxon>Eurotiomycetidae</taxon>
        <taxon>Eurotiales</taxon>
        <taxon>Trichocomaceae</taxon>
        <taxon>Rasamsonia</taxon>
    </lineage>
</organism>
<accession>A0A0F4YJS7</accession>
<feature type="region of interest" description="Disordered" evidence="1">
    <location>
        <begin position="47"/>
        <end position="94"/>
    </location>
</feature>
<keyword evidence="3" id="KW-1185">Reference proteome</keyword>
<evidence type="ECO:0000313" key="2">
    <source>
        <dbReference type="EMBL" id="KKA18365.1"/>
    </source>
</evidence>
<sequence length="94" mass="10896">SSMPKLRPFLNREMNRRITNTAARTVTAIVSRRSCGCWLSLRSAISTRRGKEPDKKEKEGRKEKSIDICHYYTNPSGRRKDPAKGRENPKYGWL</sequence>
<dbReference type="EMBL" id="LASV01000464">
    <property type="protein sequence ID" value="KKA18365.1"/>
    <property type="molecule type" value="Genomic_DNA"/>
</dbReference>
<dbReference type="AlphaFoldDB" id="A0A0F4YJS7"/>
<feature type="non-terminal residue" evidence="2">
    <location>
        <position position="1"/>
    </location>
</feature>
<dbReference type="GeneID" id="25319959"/>